<keyword evidence="2" id="KW-1185">Reference proteome</keyword>
<dbReference type="SUPFAM" id="SSF48452">
    <property type="entry name" value="TPR-like"/>
    <property type="match status" value="1"/>
</dbReference>
<proteinExistence type="predicted"/>
<dbReference type="STRING" id="504805.SAMN05421505_12073"/>
<dbReference type="Pfam" id="PF13424">
    <property type="entry name" value="TPR_12"/>
    <property type="match status" value="1"/>
</dbReference>
<dbReference type="AlphaFoldDB" id="A0A1G8EF51"/>
<dbReference type="EMBL" id="FNCN01000020">
    <property type="protein sequence ID" value="SDH68525.1"/>
    <property type="molecule type" value="Genomic_DNA"/>
</dbReference>
<evidence type="ECO:0000313" key="2">
    <source>
        <dbReference type="Proteomes" id="UP000198923"/>
    </source>
</evidence>
<dbReference type="InterPro" id="IPR011990">
    <property type="entry name" value="TPR-like_helical_dom_sf"/>
</dbReference>
<organism evidence="1 2">
    <name type="scientific">Sinosporangium album</name>
    <dbReference type="NCBI Taxonomy" id="504805"/>
    <lineage>
        <taxon>Bacteria</taxon>
        <taxon>Bacillati</taxon>
        <taxon>Actinomycetota</taxon>
        <taxon>Actinomycetes</taxon>
        <taxon>Streptosporangiales</taxon>
        <taxon>Streptosporangiaceae</taxon>
        <taxon>Sinosporangium</taxon>
    </lineage>
</organism>
<evidence type="ECO:0000313" key="1">
    <source>
        <dbReference type="EMBL" id="SDH68525.1"/>
    </source>
</evidence>
<accession>A0A1G8EF51</accession>
<sequence>MAPRAIHEAAGRVRGVVLTRQREGRALLKLERFDEARETLESAHLAAASAGEERLAAQSLTNLGQVHLAQGRHQAAVSPLLAAIATLTRLGAARPESRARVALADVYAAQEREELERALALVSGDDPAARDIWARLG</sequence>
<gene>
    <name evidence="1" type="ORF">SAMN05421505_12073</name>
</gene>
<dbReference type="Proteomes" id="UP000198923">
    <property type="component" value="Unassembled WGS sequence"/>
</dbReference>
<name>A0A1G8EF51_9ACTN</name>
<reference evidence="1 2" key="1">
    <citation type="submission" date="2016-10" db="EMBL/GenBank/DDBJ databases">
        <authorList>
            <person name="de Groot N.N."/>
        </authorList>
    </citation>
    <scope>NUCLEOTIDE SEQUENCE [LARGE SCALE GENOMIC DNA]</scope>
    <source>
        <strain evidence="1 2">CPCC 201354</strain>
    </source>
</reference>
<protein>
    <submittedName>
        <fullName evidence="1">Tetratricopeptide repeat-containing protein</fullName>
    </submittedName>
</protein>
<dbReference type="Gene3D" id="1.25.40.10">
    <property type="entry name" value="Tetratricopeptide repeat domain"/>
    <property type="match status" value="1"/>
</dbReference>
<dbReference type="RefSeq" id="WP_176955564.1">
    <property type="nucleotide sequence ID" value="NZ_FNCN01000020.1"/>
</dbReference>